<dbReference type="EMBL" id="JAACJM010000337">
    <property type="protein sequence ID" value="KAF5329935.1"/>
    <property type="molecule type" value="Genomic_DNA"/>
</dbReference>
<comment type="caution">
    <text evidence="3">The sequence shown here is derived from an EMBL/GenBank/DDBJ whole genome shotgun (WGS) entry which is preliminary data.</text>
</comment>
<proteinExistence type="predicted"/>
<evidence type="ECO:0000313" key="4">
    <source>
        <dbReference type="Proteomes" id="UP000559256"/>
    </source>
</evidence>
<feature type="compositionally biased region" description="Basic residues" evidence="1">
    <location>
        <begin position="237"/>
        <end position="248"/>
    </location>
</feature>
<organism evidence="3 4">
    <name type="scientific">Tetrapyrgos nigripes</name>
    <dbReference type="NCBI Taxonomy" id="182062"/>
    <lineage>
        <taxon>Eukaryota</taxon>
        <taxon>Fungi</taxon>
        <taxon>Dikarya</taxon>
        <taxon>Basidiomycota</taxon>
        <taxon>Agaricomycotina</taxon>
        <taxon>Agaricomycetes</taxon>
        <taxon>Agaricomycetidae</taxon>
        <taxon>Agaricales</taxon>
        <taxon>Marasmiineae</taxon>
        <taxon>Marasmiaceae</taxon>
        <taxon>Tetrapyrgos</taxon>
    </lineage>
</organism>
<feature type="compositionally biased region" description="Basic and acidic residues" evidence="1">
    <location>
        <begin position="725"/>
        <end position="734"/>
    </location>
</feature>
<feature type="domain" description="Ribonuclease H1 N-terminal" evidence="2">
    <location>
        <begin position="114"/>
        <end position="156"/>
    </location>
</feature>
<gene>
    <name evidence="3" type="ORF">D9758_018727</name>
</gene>
<feature type="compositionally biased region" description="Low complexity" evidence="1">
    <location>
        <begin position="858"/>
        <end position="897"/>
    </location>
</feature>
<protein>
    <recommendedName>
        <fullName evidence="2">Ribonuclease H1 N-terminal domain-containing protein</fullName>
    </recommendedName>
</protein>
<dbReference type="Proteomes" id="UP000559256">
    <property type="component" value="Unassembled WGS sequence"/>
</dbReference>
<feature type="region of interest" description="Disordered" evidence="1">
    <location>
        <begin position="360"/>
        <end position="393"/>
    </location>
</feature>
<feature type="region of interest" description="Disordered" evidence="1">
    <location>
        <begin position="233"/>
        <end position="272"/>
    </location>
</feature>
<keyword evidence="4" id="KW-1185">Reference proteome</keyword>
<feature type="region of interest" description="Disordered" evidence="1">
    <location>
        <begin position="701"/>
        <end position="779"/>
    </location>
</feature>
<name>A0A8H5FAN2_9AGAR</name>
<dbReference type="SUPFAM" id="SSF55658">
    <property type="entry name" value="L9 N-domain-like"/>
    <property type="match status" value="1"/>
</dbReference>
<feature type="region of interest" description="Disordered" evidence="1">
    <location>
        <begin position="849"/>
        <end position="903"/>
    </location>
</feature>
<evidence type="ECO:0000313" key="3">
    <source>
        <dbReference type="EMBL" id="KAF5329935.1"/>
    </source>
</evidence>
<feature type="compositionally biased region" description="Polar residues" evidence="1">
    <location>
        <begin position="362"/>
        <end position="373"/>
    </location>
</feature>
<dbReference type="Pfam" id="PF01693">
    <property type="entry name" value="Cauli_VI"/>
    <property type="match status" value="1"/>
</dbReference>
<sequence>MKIEILEERLAYGGQAHYEVRSLYSFWSGIPDLEQWLKTHVVCHMLVHIHSDSDSDDQIFPTTITSDNEFWEQPASLDMQMNPLQTPHPTCTPQLFGHHTRETEDSRQPLKRAKFYILYTGDSAGMYRDWGEVSARTNKVSGALHQSFHSWEEAVEAWKQYCLSHHDHPADMQDGTVYNPVQSTPPPRSVSPPHNNVCALSIARQHVHAPATPTRVAGTSTRHVAESPCHDIFSSARSHHGSPSKKRVATAFYSPESPPRQPVSSPRPPLWARDNPQAQSAWAYTNVFRMWIFSMLGNKVEQCGNKVEQCGNNVEQCGNKVEQCGNKVEWDPLWRLIVELGYEIRNECVNKEKRKDQKAIGNLSQSGAVSGSTDAEGGSDASDTVLDSKKDVSVDEKKHVAGGNLAGFKWKGGNPGNLQGVYLEYLQEAAVGYLCLESTEKTRFLTNFYPRWFDRWPWHTNDTPEKFQAIEKNVPTASNPHAMVAVMQEESGLDVEDYTKLVAERDTARAHIREEGHQELKNWFHRQTGKAKGSNIGVYEPFLKTLCKCRVAAELYEKEMAEVRERIKSEIASEHEEKLTAYKQLMKGDKFVLDPTKHQFGDIPHDVCHANLAKRGSSLSRIGKGGVYITNDLLWNYNGCKSSKLRRMEATGIYKKDANSKAPQTEAELEVQAANAVSAAINLLSSSNPLDNDMLIMMDNDKSQTSKSTGKRKRSKKAAGASVKDGSKKVVSEKPKKKVKRNSKEVVETNDEGNNWTGGDDEESDAEEVPTNPRSAPCPTNLVLQKTRQELLHKETRDFLSSASESIRQDTIRKLRYSSMVDFEHTNNMVKIQQLQAEIDKAWAPYNSGLTTEPPPALYRSSYSSRPSPNTPPSKTSSVKSATATTGMSRSSSDDSSPPIMLS</sequence>
<dbReference type="OrthoDB" id="3270804at2759"/>
<dbReference type="InterPro" id="IPR009027">
    <property type="entry name" value="Ribosomal_bL9/RNase_H1_N"/>
</dbReference>
<dbReference type="InterPro" id="IPR011320">
    <property type="entry name" value="RNase_H1_N"/>
</dbReference>
<dbReference type="InterPro" id="IPR037056">
    <property type="entry name" value="RNase_H1_N_sf"/>
</dbReference>
<dbReference type="AlphaFoldDB" id="A0A8H5FAN2"/>
<feature type="compositionally biased region" description="Acidic residues" evidence="1">
    <location>
        <begin position="759"/>
        <end position="768"/>
    </location>
</feature>
<dbReference type="Gene3D" id="3.40.970.10">
    <property type="entry name" value="Ribonuclease H1, N-terminal domain"/>
    <property type="match status" value="1"/>
</dbReference>
<accession>A0A8H5FAN2</accession>
<feature type="compositionally biased region" description="Pro residues" evidence="1">
    <location>
        <begin position="256"/>
        <end position="269"/>
    </location>
</feature>
<reference evidence="3 4" key="1">
    <citation type="journal article" date="2020" name="ISME J.">
        <title>Uncovering the hidden diversity of litter-decomposition mechanisms in mushroom-forming fungi.</title>
        <authorList>
            <person name="Floudas D."/>
            <person name="Bentzer J."/>
            <person name="Ahren D."/>
            <person name="Johansson T."/>
            <person name="Persson P."/>
            <person name="Tunlid A."/>
        </authorList>
    </citation>
    <scope>NUCLEOTIDE SEQUENCE [LARGE SCALE GENOMIC DNA]</scope>
    <source>
        <strain evidence="3 4">CBS 291.85</strain>
    </source>
</reference>
<evidence type="ECO:0000259" key="2">
    <source>
        <dbReference type="Pfam" id="PF01693"/>
    </source>
</evidence>
<evidence type="ECO:0000256" key="1">
    <source>
        <dbReference type="SAM" id="MobiDB-lite"/>
    </source>
</evidence>